<protein>
    <submittedName>
        <fullName evidence="1">Uncharacterized protein</fullName>
    </submittedName>
</protein>
<gene>
    <name evidence="1" type="ORF">PLEPLA_LOCUS32793</name>
</gene>
<proteinExistence type="predicted"/>
<evidence type="ECO:0000313" key="1">
    <source>
        <dbReference type="EMBL" id="CAB1445063.1"/>
    </source>
</evidence>
<accession>A0A9N7YYY3</accession>
<organism evidence="1 2">
    <name type="scientific">Pleuronectes platessa</name>
    <name type="common">European plaice</name>
    <dbReference type="NCBI Taxonomy" id="8262"/>
    <lineage>
        <taxon>Eukaryota</taxon>
        <taxon>Metazoa</taxon>
        <taxon>Chordata</taxon>
        <taxon>Craniata</taxon>
        <taxon>Vertebrata</taxon>
        <taxon>Euteleostomi</taxon>
        <taxon>Actinopterygii</taxon>
        <taxon>Neopterygii</taxon>
        <taxon>Teleostei</taxon>
        <taxon>Neoteleostei</taxon>
        <taxon>Acanthomorphata</taxon>
        <taxon>Carangaria</taxon>
        <taxon>Pleuronectiformes</taxon>
        <taxon>Pleuronectoidei</taxon>
        <taxon>Pleuronectidae</taxon>
        <taxon>Pleuronectes</taxon>
    </lineage>
</organism>
<comment type="caution">
    <text evidence="1">The sequence shown here is derived from an EMBL/GenBank/DDBJ whole genome shotgun (WGS) entry which is preliminary data.</text>
</comment>
<sequence>MSVITTRQRGVNRTALSLGDRLIQTVKIPPGGSSDEQAEMTRPLKCTSDITNAALCEDAERKSMSLCDRTTHTRRSCVSESDFLVLFVSTVSILEQRLTLTEDKLKECLENQMEISLQLQRRQGEEEESPGGYPRNLYIVPGWGGELCHPSFTASQLQAVLCQILTGLLQKRGGVSEILRLPLLFKTLMFHPLIESARTLRTTTAHLYPTCVLLTPPPFKAASNRKSELAAEGERP</sequence>
<dbReference type="AlphaFoldDB" id="A0A9N7YYY3"/>
<dbReference type="Proteomes" id="UP001153269">
    <property type="component" value="Unassembled WGS sequence"/>
</dbReference>
<name>A0A9N7YYY3_PLEPL</name>
<reference evidence="1" key="1">
    <citation type="submission" date="2020-03" db="EMBL/GenBank/DDBJ databases">
        <authorList>
            <person name="Weist P."/>
        </authorList>
    </citation>
    <scope>NUCLEOTIDE SEQUENCE</scope>
</reference>
<evidence type="ECO:0000313" key="2">
    <source>
        <dbReference type="Proteomes" id="UP001153269"/>
    </source>
</evidence>
<keyword evidence="2" id="KW-1185">Reference proteome</keyword>
<dbReference type="EMBL" id="CADEAL010003546">
    <property type="protein sequence ID" value="CAB1445063.1"/>
    <property type="molecule type" value="Genomic_DNA"/>
</dbReference>